<dbReference type="Gene3D" id="3.10.50.40">
    <property type="match status" value="1"/>
</dbReference>
<evidence type="ECO:0000256" key="8">
    <source>
        <dbReference type="SAM" id="SignalP"/>
    </source>
</evidence>
<dbReference type="Proteomes" id="UP000198575">
    <property type="component" value="Unassembled WGS sequence"/>
</dbReference>
<organism evidence="10 11">
    <name type="scientific">Dokdonella immobilis</name>
    <dbReference type="NCBI Taxonomy" id="578942"/>
    <lineage>
        <taxon>Bacteria</taxon>
        <taxon>Pseudomonadati</taxon>
        <taxon>Pseudomonadota</taxon>
        <taxon>Gammaproteobacteria</taxon>
        <taxon>Lysobacterales</taxon>
        <taxon>Rhodanobacteraceae</taxon>
        <taxon>Dokdonella</taxon>
    </lineage>
</organism>
<evidence type="ECO:0000256" key="1">
    <source>
        <dbReference type="ARBA" id="ARBA00000971"/>
    </source>
</evidence>
<evidence type="ECO:0000313" key="11">
    <source>
        <dbReference type="Proteomes" id="UP000198575"/>
    </source>
</evidence>
<accession>A0A1I4WM26</accession>
<dbReference type="GO" id="GO:0003755">
    <property type="term" value="F:peptidyl-prolyl cis-trans isomerase activity"/>
    <property type="evidence" value="ECO:0007669"/>
    <property type="project" value="UniProtKB-UniRule"/>
</dbReference>
<dbReference type="GO" id="GO:0006457">
    <property type="term" value="P:protein folding"/>
    <property type="evidence" value="ECO:0007669"/>
    <property type="project" value="InterPro"/>
</dbReference>
<evidence type="ECO:0000313" key="10">
    <source>
        <dbReference type="EMBL" id="SFN14029.1"/>
    </source>
</evidence>
<dbReference type="PRINTS" id="PR01730">
    <property type="entry name" value="INFPOTNTIATR"/>
</dbReference>
<dbReference type="InterPro" id="IPR001179">
    <property type="entry name" value="PPIase_FKBP_dom"/>
</dbReference>
<evidence type="ECO:0000256" key="2">
    <source>
        <dbReference type="ARBA" id="ARBA00006577"/>
    </source>
</evidence>
<dbReference type="InterPro" id="IPR000774">
    <property type="entry name" value="PPIase_FKBP_N"/>
</dbReference>
<gene>
    <name evidence="10" type="ORF">SAMN05216289_105105</name>
</gene>
<dbReference type="PANTHER" id="PTHR43811:SF19">
    <property type="entry name" value="39 KDA FK506-BINDING NUCLEAR PROTEIN"/>
    <property type="match status" value="1"/>
</dbReference>
<sequence length="226" mass="24956">MKFGLSLAMVALFATGAALAQDTTSQKGKLSYSIGYQIGKDFTDRKMDVDINTVIKAMQDAYAKRNPTVPEDQMRETLTAFQTKMMTEAKAEFDKVANANKAKSAQFMAENKTKKGIVSLPSGLQYRVIEDGTGKKVGPTSEVTVHYRGSLSDGLEFDSSFARGEPVKFKVNEVIKGWQESLSRMKVGDHWQIFVPPDMAYGERGQPPRIGPNQALVFDIKVIDSN</sequence>
<dbReference type="OrthoDB" id="9814548at2"/>
<dbReference type="InterPro" id="IPR036944">
    <property type="entry name" value="PPIase_FKBP_N_sf"/>
</dbReference>
<feature type="signal peptide" evidence="8">
    <location>
        <begin position="1"/>
        <end position="20"/>
    </location>
</feature>
<dbReference type="STRING" id="578942.SAMN05216289_105105"/>
<name>A0A1I4WM26_9GAMM</name>
<comment type="catalytic activity">
    <reaction evidence="1 6 7">
        <text>[protein]-peptidylproline (omega=180) = [protein]-peptidylproline (omega=0)</text>
        <dbReference type="Rhea" id="RHEA:16237"/>
        <dbReference type="Rhea" id="RHEA-COMP:10747"/>
        <dbReference type="Rhea" id="RHEA-COMP:10748"/>
        <dbReference type="ChEBI" id="CHEBI:83833"/>
        <dbReference type="ChEBI" id="CHEBI:83834"/>
        <dbReference type="EC" id="5.2.1.8"/>
    </reaction>
</comment>
<dbReference type="InterPro" id="IPR046357">
    <property type="entry name" value="PPIase_dom_sf"/>
</dbReference>
<feature type="chain" id="PRO_5011756670" description="Peptidyl-prolyl cis-trans isomerase" evidence="8">
    <location>
        <begin position="21"/>
        <end position="226"/>
    </location>
</feature>
<dbReference type="InterPro" id="IPR008104">
    <property type="entry name" value="INFPOTNTIATR"/>
</dbReference>
<dbReference type="EC" id="5.2.1.8" evidence="7"/>
<keyword evidence="3 8" id="KW-0732">Signal</keyword>
<evidence type="ECO:0000259" key="9">
    <source>
        <dbReference type="PROSITE" id="PS50059"/>
    </source>
</evidence>
<dbReference type="SUPFAM" id="SSF54534">
    <property type="entry name" value="FKBP-like"/>
    <property type="match status" value="1"/>
</dbReference>
<dbReference type="Pfam" id="PF01346">
    <property type="entry name" value="FKBP_N"/>
    <property type="match status" value="1"/>
</dbReference>
<dbReference type="PANTHER" id="PTHR43811">
    <property type="entry name" value="FKBP-TYPE PEPTIDYL-PROLYL CIS-TRANS ISOMERASE FKPA"/>
    <property type="match status" value="1"/>
</dbReference>
<evidence type="ECO:0000256" key="4">
    <source>
        <dbReference type="ARBA" id="ARBA00023110"/>
    </source>
</evidence>
<protein>
    <recommendedName>
        <fullName evidence="7">Peptidyl-prolyl cis-trans isomerase</fullName>
        <ecNumber evidence="7">5.2.1.8</ecNumber>
    </recommendedName>
</protein>
<reference evidence="10 11" key="1">
    <citation type="submission" date="2016-10" db="EMBL/GenBank/DDBJ databases">
        <authorList>
            <person name="de Groot N.N."/>
        </authorList>
    </citation>
    <scope>NUCLEOTIDE SEQUENCE [LARGE SCALE GENOMIC DNA]</scope>
    <source>
        <strain evidence="10 11">CGMCC 1.7659</strain>
    </source>
</reference>
<keyword evidence="11" id="KW-1185">Reference proteome</keyword>
<keyword evidence="4 6" id="KW-0697">Rotamase</keyword>
<feature type="domain" description="PPIase FKBP-type" evidence="9">
    <location>
        <begin position="140"/>
        <end position="226"/>
    </location>
</feature>
<dbReference type="Pfam" id="PF00254">
    <property type="entry name" value="FKBP_C"/>
    <property type="match status" value="1"/>
</dbReference>
<dbReference type="PROSITE" id="PS50059">
    <property type="entry name" value="FKBP_PPIASE"/>
    <property type="match status" value="1"/>
</dbReference>
<dbReference type="RefSeq" id="WP_092405784.1">
    <property type="nucleotide sequence ID" value="NZ_FOVF01000005.1"/>
</dbReference>
<evidence type="ECO:0000256" key="5">
    <source>
        <dbReference type="ARBA" id="ARBA00023235"/>
    </source>
</evidence>
<proteinExistence type="inferred from homology"/>
<dbReference type="EMBL" id="FOVF01000005">
    <property type="protein sequence ID" value="SFN14029.1"/>
    <property type="molecule type" value="Genomic_DNA"/>
</dbReference>
<dbReference type="AlphaFoldDB" id="A0A1I4WM26"/>
<dbReference type="Gene3D" id="1.10.287.460">
    <property type="entry name" value="Peptidyl-prolyl cis-trans isomerase, FKBP-type, N-terminal domain"/>
    <property type="match status" value="1"/>
</dbReference>
<comment type="similarity">
    <text evidence="2 7">Belongs to the FKBP-type PPIase family.</text>
</comment>
<evidence type="ECO:0000256" key="7">
    <source>
        <dbReference type="RuleBase" id="RU003915"/>
    </source>
</evidence>
<keyword evidence="5 6" id="KW-0413">Isomerase</keyword>
<evidence type="ECO:0000256" key="3">
    <source>
        <dbReference type="ARBA" id="ARBA00022729"/>
    </source>
</evidence>
<evidence type="ECO:0000256" key="6">
    <source>
        <dbReference type="PROSITE-ProRule" id="PRU00277"/>
    </source>
</evidence>
<dbReference type="GO" id="GO:0016020">
    <property type="term" value="C:membrane"/>
    <property type="evidence" value="ECO:0007669"/>
    <property type="project" value="InterPro"/>
</dbReference>